<keyword evidence="2" id="KW-1185">Reference proteome</keyword>
<name>A0ACC0CKI1_9PEZI</name>
<evidence type="ECO:0000313" key="2">
    <source>
        <dbReference type="Proteomes" id="UP001497680"/>
    </source>
</evidence>
<protein>
    <submittedName>
        <fullName evidence="1">Cytochrome P450</fullName>
    </submittedName>
</protein>
<dbReference type="EMBL" id="MU394416">
    <property type="protein sequence ID" value="KAI6080914.1"/>
    <property type="molecule type" value="Genomic_DNA"/>
</dbReference>
<comment type="caution">
    <text evidence="1">The sequence shown here is derived from an EMBL/GenBank/DDBJ whole genome shotgun (WGS) entry which is preliminary data.</text>
</comment>
<reference evidence="1 2" key="1">
    <citation type="journal article" date="2022" name="New Phytol.">
        <title>Ecological generalism drives hyperdiversity of secondary metabolite gene clusters in xylarialean endophytes.</title>
        <authorList>
            <person name="Franco M.E.E."/>
            <person name="Wisecaver J.H."/>
            <person name="Arnold A.E."/>
            <person name="Ju Y.M."/>
            <person name="Slot J.C."/>
            <person name="Ahrendt S."/>
            <person name="Moore L.P."/>
            <person name="Eastman K.E."/>
            <person name="Scott K."/>
            <person name="Konkel Z."/>
            <person name="Mondo S.J."/>
            <person name="Kuo A."/>
            <person name="Hayes R.D."/>
            <person name="Haridas S."/>
            <person name="Andreopoulos B."/>
            <person name="Riley R."/>
            <person name="LaButti K."/>
            <person name="Pangilinan J."/>
            <person name="Lipzen A."/>
            <person name="Amirebrahimi M."/>
            <person name="Yan J."/>
            <person name="Adam C."/>
            <person name="Keymanesh K."/>
            <person name="Ng V."/>
            <person name="Louie K."/>
            <person name="Northen T."/>
            <person name="Drula E."/>
            <person name="Henrissat B."/>
            <person name="Hsieh H.M."/>
            <person name="Youens-Clark K."/>
            <person name="Lutzoni F."/>
            <person name="Miadlikowska J."/>
            <person name="Eastwood D.C."/>
            <person name="Hamelin R.C."/>
            <person name="Grigoriev I.V."/>
            <person name="U'Ren J.M."/>
        </authorList>
    </citation>
    <scope>NUCLEOTIDE SEQUENCE [LARGE SCALE GENOMIC DNA]</scope>
    <source>
        <strain evidence="1 2">ER1909</strain>
    </source>
</reference>
<organism evidence="1 2">
    <name type="scientific">Hypoxylon rubiginosum</name>
    <dbReference type="NCBI Taxonomy" id="110542"/>
    <lineage>
        <taxon>Eukaryota</taxon>
        <taxon>Fungi</taxon>
        <taxon>Dikarya</taxon>
        <taxon>Ascomycota</taxon>
        <taxon>Pezizomycotina</taxon>
        <taxon>Sordariomycetes</taxon>
        <taxon>Xylariomycetidae</taxon>
        <taxon>Xylariales</taxon>
        <taxon>Hypoxylaceae</taxon>
        <taxon>Hypoxylon</taxon>
    </lineage>
</organism>
<accession>A0ACC0CKI1</accession>
<evidence type="ECO:0000313" key="1">
    <source>
        <dbReference type="EMBL" id="KAI6080914.1"/>
    </source>
</evidence>
<sequence length="523" mass="58781">MNILWPYGLSGAPILVYLLLIPCLVALSVVVYRLTLHPLARIPGPFLAACTGLYEAYYECIKDGGGRYWVEIQEMHRRYGPIVRINPWEVHIADPDWNAVYKYSARASKPRWFYFRFFGKFPSTNVAESHALHQLRRGPLQVYFASSNIQRYMPTIVAQVDKLCARLRAADGCVVSLSDAFRCLATDVATGFAFGAPFGHLDEPTFDREFNVSVRTVVKTGTWSRHTFGLLLPMLHSLPESVAKKMNPAFGRVKWMKDTMTSCVQRSMNKPEPAPGSPYDMVQTLVASSLPPEEKTFPRLFSETRSVIMAGTETTATTLVCITAHLLSDPFKLHKLRAELGAAEAAKQEQGGGPLEYADLRELPFVTGVINEGLRLANPTPSRLPRVCEDQDLRYKNYVIPAGTTISTTTQDTHNDGRVFAHPQSFLPERWADPEERRRLNRYLQPWGRGARLCLGMELATIDAYLAVSRLFGPGAGFDMSLYDTQDEDWVPYHEWFAGFPKGRGLRVRISRSKEVGHGKEGI</sequence>
<gene>
    <name evidence="1" type="ORF">F4821DRAFT_275467</name>
</gene>
<proteinExistence type="predicted"/>
<dbReference type="Proteomes" id="UP001497680">
    <property type="component" value="Unassembled WGS sequence"/>
</dbReference>